<dbReference type="InterPro" id="IPR046947">
    <property type="entry name" value="LytR-like"/>
</dbReference>
<dbReference type="PANTHER" id="PTHR37299:SF1">
    <property type="entry name" value="STAGE 0 SPORULATION PROTEIN A HOMOLOG"/>
    <property type="match status" value="1"/>
</dbReference>
<dbReference type="PROSITE" id="PS50930">
    <property type="entry name" value="HTH_LYTTR"/>
    <property type="match status" value="1"/>
</dbReference>
<accession>A0A3E2NW22</accession>
<protein>
    <submittedName>
        <fullName evidence="4">DNA-binding response regulator</fullName>
    </submittedName>
</protein>
<comment type="caution">
    <text evidence="4">The sequence shown here is derived from an EMBL/GenBank/DDBJ whole genome shotgun (WGS) entry which is preliminary data.</text>
</comment>
<dbReference type="SMART" id="SM00850">
    <property type="entry name" value="LytTR"/>
    <property type="match status" value="1"/>
</dbReference>
<proteinExistence type="predicted"/>
<evidence type="ECO:0000259" key="3">
    <source>
        <dbReference type="PROSITE" id="PS50930"/>
    </source>
</evidence>
<keyword evidence="5" id="KW-1185">Reference proteome</keyword>
<dbReference type="Pfam" id="PF04397">
    <property type="entry name" value="LytTR"/>
    <property type="match status" value="1"/>
</dbReference>
<feature type="domain" description="HTH LytTR-type" evidence="3">
    <location>
        <begin position="129"/>
        <end position="228"/>
    </location>
</feature>
<sequence length="236" mass="26638">MEYTCLILDDEPHALELLAGYVNKTPQLKLTATCMNPLAALEIIRQKQTDLCFADIDMPDLNGLDLADLAAGYTTMIFTTSFREYAVEAFEKRAADYLLKPITYPRFLACIEKVKNSSERVGPEDHFFIKTELKGKLLRLPVNGIRYIESAGNYVVINLKTEQVTAYLTLSELLEKLPAGRFSRIHKSFAVAHEAIRSMEHLQLRLDDGTVLPIGKAYTAAFMEHIAPFTFISKRT</sequence>
<dbReference type="SUPFAM" id="SSF52172">
    <property type="entry name" value="CheY-like"/>
    <property type="match status" value="1"/>
</dbReference>
<dbReference type="Gene3D" id="3.40.50.2300">
    <property type="match status" value="1"/>
</dbReference>
<dbReference type="OrthoDB" id="9787344at2"/>
<evidence type="ECO:0000259" key="2">
    <source>
        <dbReference type="PROSITE" id="PS50110"/>
    </source>
</evidence>
<feature type="modified residue" description="4-aspartylphosphate" evidence="1">
    <location>
        <position position="55"/>
    </location>
</feature>
<reference evidence="4 5" key="1">
    <citation type="submission" date="2018-08" db="EMBL/GenBank/DDBJ databases">
        <title>Mucilaginibacter terrae sp. nov., isolated from manganese diggings.</title>
        <authorList>
            <person name="Huang Y."/>
            <person name="Zhou Z."/>
        </authorList>
    </citation>
    <scope>NUCLEOTIDE SEQUENCE [LARGE SCALE GENOMIC DNA]</scope>
    <source>
        <strain evidence="4 5">ZH6</strain>
    </source>
</reference>
<dbReference type="PROSITE" id="PS50110">
    <property type="entry name" value="RESPONSE_REGULATORY"/>
    <property type="match status" value="1"/>
</dbReference>
<dbReference type="GO" id="GO:0003677">
    <property type="term" value="F:DNA binding"/>
    <property type="evidence" value="ECO:0007669"/>
    <property type="project" value="UniProtKB-KW"/>
</dbReference>
<dbReference type="InterPro" id="IPR011006">
    <property type="entry name" value="CheY-like_superfamily"/>
</dbReference>
<dbReference type="Pfam" id="PF00072">
    <property type="entry name" value="Response_reg"/>
    <property type="match status" value="1"/>
</dbReference>
<name>A0A3E2NW22_9SPHI</name>
<dbReference type="InterPro" id="IPR007492">
    <property type="entry name" value="LytTR_DNA-bd_dom"/>
</dbReference>
<dbReference type="Gene3D" id="2.40.50.1020">
    <property type="entry name" value="LytTr DNA-binding domain"/>
    <property type="match status" value="1"/>
</dbReference>
<evidence type="ECO:0000313" key="5">
    <source>
        <dbReference type="Proteomes" id="UP000260823"/>
    </source>
</evidence>
<gene>
    <name evidence="4" type="ORF">DYU05_05780</name>
</gene>
<organism evidence="4 5">
    <name type="scientific">Mucilaginibacter terrenus</name>
    <dbReference type="NCBI Taxonomy" id="2482727"/>
    <lineage>
        <taxon>Bacteria</taxon>
        <taxon>Pseudomonadati</taxon>
        <taxon>Bacteroidota</taxon>
        <taxon>Sphingobacteriia</taxon>
        <taxon>Sphingobacteriales</taxon>
        <taxon>Sphingobacteriaceae</taxon>
        <taxon>Mucilaginibacter</taxon>
    </lineage>
</organism>
<dbReference type="RefSeq" id="WP_117382012.1">
    <property type="nucleotide sequence ID" value="NZ_QWDE01000001.1"/>
</dbReference>
<dbReference type="GO" id="GO:0000156">
    <property type="term" value="F:phosphorelay response regulator activity"/>
    <property type="evidence" value="ECO:0007669"/>
    <property type="project" value="InterPro"/>
</dbReference>
<feature type="domain" description="Response regulatory" evidence="2">
    <location>
        <begin position="4"/>
        <end position="115"/>
    </location>
</feature>
<dbReference type="SMART" id="SM00448">
    <property type="entry name" value="REC"/>
    <property type="match status" value="1"/>
</dbReference>
<evidence type="ECO:0000256" key="1">
    <source>
        <dbReference type="PROSITE-ProRule" id="PRU00169"/>
    </source>
</evidence>
<dbReference type="AlphaFoldDB" id="A0A3E2NW22"/>
<keyword evidence="4" id="KW-0238">DNA-binding</keyword>
<evidence type="ECO:0000313" key="4">
    <source>
        <dbReference type="EMBL" id="RFZ85111.1"/>
    </source>
</evidence>
<dbReference type="InterPro" id="IPR001789">
    <property type="entry name" value="Sig_transdc_resp-reg_receiver"/>
</dbReference>
<dbReference type="EMBL" id="QWDE01000001">
    <property type="protein sequence ID" value="RFZ85111.1"/>
    <property type="molecule type" value="Genomic_DNA"/>
</dbReference>
<dbReference type="PANTHER" id="PTHR37299">
    <property type="entry name" value="TRANSCRIPTIONAL REGULATOR-RELATED"/>
    <property type="match status" value="1"/>
</dbReference>
<dbReference type="Proteomes" id="UP000260823">
    <property type="component" value="Unassembled WGS sequence"/>
</dbReference>
<keyword evidence="1" id="KW-0597">Phosphoprotein</keyword>